<organism evidence="1 2">
    <name type="scientific">Manduca sexta</name>
    <name type="common">Tobacco hawkmoth</name>
    <name type="synonym">Tobacco hornworm</name>
    <dbReference type="NCBI Taxonomy" id="7130"/>
    <lineage>
        <taxon>Eukaryota</taxon>
        <taxon>Metazoa</taxon>
        <taxon>Ecdysozoa</taxon>
        <taxon>Arthropoda</taxon>
        <taxon>Hexapoda</taxon>
        <taxon>Insecta</taxon>
        <taxon>Pterygota</taxon>
        <taxon>Neoptera</taxon>
        <taxon>Endopterygota</taxon>
        <taxon>Lepidoptera</taxon>
        <taxon>Glossata</taxon>
        <taxon>Ditrysia</taxon>
        <taxon>Bombycoidea</taxon>
        <taxon>Sphingidae</taxon>
        <taxon>Sphinginae</taxon>
        <taxon>Sphingini</taxon>
        <taxon>Manduca</taxon>
    </lineage>
</organism>
<evidence type="ECO:0008006" key="3">
    <source>
        <dbReference type="Google" id="ProtNLM"/>
    </source>
</evidence>
<gene>
    <name evidence="1" type="ORF">O3G_MSEX003750</name>
</gene>
<evidence type="ECO:0000313" key="2">
    <source>
        <dbReference type="Proteomes" id="UP000791440"/>
    </source>
</evidence>
<accession>A0A921YT49</accession>
<evidence type="ECO:0000313" key="1">
    <source>
        <dbReference type="EMBL" id="KAG6445077.1"/>
    </source>
</evidence>
<dbReference type="OrthoDB" id="20109at2759"/>
<reference evidence="1" key="2">
    <citation type="submission" date="2020-12" db="EMBL/GenBank/DDBJ databases">
        <authorList>
            <person name="Kanost M."/>
        </authorList>
    </citation>
    <scope>NUCLEOTIDE SEQUENCE</scope>
</reference>
<dbReference type="SUPFAM" id="SSF55315">
    <property type="entry name" value="L30e-like"/>
    <property type="match status" value="1"/>
</dbReference>
<dbReference type="InterPro" id="IPR029064">
    <property type="entry name" value="Ribosomal_eL30-like_sf"/>
</dbReference>
<keyword evidence="2" id="KW-1185">Reference proteome</keyword>
<dbReference type="Gene3D" id="3.30.1330.30">
    <property type="match status" value="1"/>
</dbReference>
<protein>
    <recommendedName>
        <fullName evidence="3">Ribosomal protein L7Ae/L30e/S12e/Gadd45 domain-containing protein</fullName>
    </recommendedName>
</protein>
<dbReference type="Proteomes" id="UP000791440">
    <property type="component" value="Unassembled WGS sequence"/>
</dbReference>
<dbReference type="EMBL" id="JH668316">
    <property type="protein sequence ID" value="KAG6445077.1"/>
    <property type="molecule type" value="Genomic_DNA"/>
</dbReference>
<reference evidence="1" key="1">
    <citation type="journal article" date="2016" name="Insect Biochem. Mol. Biol.">
        <title>Multifaceted biological insights from a draft genome sequence of the tobacco hornworm moth, Manduca sexta.</title>
        <authorList>
            <person name="Kanost M.R."/>
            <person name="Arrese E.L."/>
            <person name="Cao X."/>
            <person name="Chen Y.R."/>
            <person name="Chellapilla S."/>
            <person name="Goldsmith M.R."/>
            <person name="Grosse-Wilde E."/>
            <person name="Heckel D.G."/>
            <person name="Herndon N."/>
            <person name="Jiang H."/>
            <person name="Papanicolaou A."/>
            <person name="Qu J."/>
            <person name="Soulages J.L."/>
            <person name="Vogel H."/>
            <person name="Walters J."/>
            <person name="Waterhouse R.M."/>
            <person name="Ahn S.J."/>
            <person name="Almeida F.C."/>
            <person name="An C."/>
            <person name="Aqrawi P."/>
            <person name="Bretschneider A."/>
            <person name="Bryant W.B."/>
            <person name="Bucks S."/>
            <person name="Chao H."/>
            <person name="Chevignon G."/>
            <person name="Christen J.M."/>
            <person name="Clarke D.F."/>
            <person name="Dittmer N.T."/>
            <person name="Ferguson L.C.F."/>
            <person name="Garavelou S."/>
            <person name="Gordon K.H.J."/>
            <person name="Gunaratna R.T."/>
            <person name="Han Y."/>
            <person name="Hauser F."/>
            <person name="He Y."/>
            <person name="Heidel-Fischer H."/>
            <person name="Hirsh A."/>
            <person name="Hu Y."/>
            <person name="Jiang H."/>
            <person name="Kalra D."/>
            <person name="Klinner C."/>
            <person name="Konig C."/>
            <person name="Kovar C."/>
            <person name="Kroll A.R."/>
            <person name="Kuwar S.S."/>
            <person name="Lee S.L."/>
            <person name="Lehman R."/>
            <person name="Li K."/>
            <person name="Li Z."/>
            <person name="Liang H."/>
            <person name="Lovelace S."/>
            <person name="Lu Z."/>
            <person name="Mansfield J.H."/>
            <person name="McCulloch K.J."/>
            <person name="Mathew T."/>
            <person name="Morton B."/>
            <person name="Muzny D.M."/>
            <person name="Neunemann D."/>
            <person name="Ongeri F."/>
            <person name="Pauchet Y."/>
            <person name="Pu L.L."/>
            <person name="Pyrousis I."/>
            <person name="Rao X.J."/>
            <person name="Redding A."/>
            <person name="Roesel C."/>
            <person name="Sanchez-Gracia A."/>
            <person name="Schaack S."/>
            <person name="Shukla A."/>
            <person name="Tetreau G."/>
            <person name="Wang Y."/>
            <person name="Xiong G.H."/>
            <person name="Traut W."/>
            <person name="Walsh T.K."/>
            <person name="Worley K.C."/>
            <person name="Wu D."/>
            <person name="Wu W."/>
            <person name="Wu Y.Q."/>
            <person name="Zhang X."/>
            <person name="Zou Z."/>
            <person name="Zucker H."/>
            <person name="Briscoe A.D."/>
            <person name="Burmester T."/>
            <person name="Clem R.J."/>
            <person name="Feyereisen R."/>
            <person name="Grimmelikhuijzen C.J.P."/>
            <person name="Hamodrakas S.J."/>
            <person name="Hansson B.S."/>
            <person name="Huguet E."/>
            <person name="Jermiin L.S."/>
            <person name="Lan Q."/>
            <person name="Lehman H.K."/>
            <person name="Lorenzen M."/>
            <person name="Merzendorfer H."/>
            <person name="Michalopoulos I."/>
            <person name="Morton D.B."/>
            <person name="Muthukrishnan S."/>
            <person name="Oakeshott J.G."/>
            <person name="Palmer W."/>
            <person name="Park Y."/>
            <person name="Passarelli A.L."/>
            <person name="Rozas J."/>
            <person name="Schwartz L.M."/>
            <person name="Smith W."/>
            <person name="Southgate A."/>
            <person name="Vilcinskas A."/>
            <person name="Vogt R."/>
            <person name="Wang P."/>
            <person name="Werren J."/>
            <person name="Yu X.Q."/>
            <person name="Zhou J.J."/>
            <person name="Brown S.J."/>
            <person name="Scherer S.E."/>
            <person name="Richards S."/>
            <person name="Blissard G.W."/>
        </authorList>
    </citation>
    <scope>NUCLEOTIDE SEQUENCE</scope>
</reference>
<dbReference type="AlphaFoldDB" id="A0A921YT49"/>
<sequence length="279" mass="31837">MLKKMDVQTLPKKKTISKGKMKKSIKNVLYRPDAVRWPQTSENDSLELETALSTYRVDIPVFKKPHWNELKHIEKEKRPKAPPIPKVEGLIFGISEGLTALENRQCWAVIIEASVVPRTIVQPVIEACVQDNIPVVCLAGLRKISLNHFGIPTSCLCIKNEQLPDLKNQILAISNKFNKPIKLEQNKKIVEPMEVDTAIENQNDTNISKNEFSYLHRSDKRTRVFIPSDAKEVAKNDFSGQNFISFSNNQESESNSKEFMKMTVKKILGNANRVKRKKN</sequence>
<name>A0A921YT49_MANSE</name>
<comment type="caution">
    <text evidence="1">The sequence shown here is derived from an EMBL/GenBank/DDBJ whole genome shotgun (WGS) entry which is preliminary data.</text>
</comment>
<proteinExistence type="predicted"/>